<organism evidence="2 3">
    <name type="scientific">Haloferula sargassicola</name>
    <dbReference type="NCBI Taxonomy" id="490096"/>
    <lineage>
        <taxon>Bacteria</taxon>
        <taxon>Pseudomonadati</taxon>
        <taxon>Verrucomicrobiota</taxon>
        <taxon>Verrucomicrobiia</taxon>
        <taxon>Verrucomicrobiales</taxon>
        <taxon>Verrucomicrobiaceae</taxon>
        <taxon>Haloferula</taxon>
    </lineage>
</organism>
<evidence type="ECO:0008006" key="4">
    <source>
        <dbReference type="Google" id="ProtNLM"/>
    </source>
</evidence>
<evidence type="ECO:0000313" key="3">
    <source>
        <dbReference type="Proteomes" id="UP001476282"/>
    </source>
</evidence>
<reference evidence="2 3" key="1">
    <citation type="submission" date="2024-02" db="EMBL/GenBank/DDBJ databases">
        <title>Haloferula sargassicola NBRC 104335.</title>
        <authorList>
            <person name="Ichikawa N."/>
            <person name="Katano-Makiyama Y."/>
            <person name="Hidaka K."/>
        </authorList>
    </citation>
    <scope>NUCLEOTIDE SEQUENCE [LARGE SCALE GENOMIC DNA]</scope>
    <source>
        <strain evidence="2 3">NBRC 104335</strain>
    </source>
</reference>
<sequence length="441" mass="47713">MYRLIPCIASLVLLGCASPPDRTLAEPVRLSTSATLSITATIPGNAGPEDLVRLALARNPSLRALQARADRLAQKPPQDATLPDPMVEVAALGSMAETAAGRMEAMGGIKQKVPFPGKRREAAAASTREAEAALRDLEAMRLKVVEQVRSAWWDYYLSSESDRITRESRELLDAMIQSADARVAAGTGNQSDQLRLANEATQLDRDLADARRMTGTARARLNSLLDRDAGASLPAARTAALPGTGTLDSLLARATERHPEIQAASLRNQAYQHRLARAELEKFPDLTLGIAGASISSSGLSRMSNGRDQIYGTLGFNIPLWQEPRKAMIREAEAGLRETEALVGATRADLRYRIEDAWNRATAAREIIGLFESRLVPDADQAHQVALATYTADQAPFNDLIDTWRSLLTYKLQLAAARSQLGKADAALRAAAALDSFNQPK</sequence>
<dbReference type="PANTHER" id="PTHR30203:SF24">
    <property type="entry name" value="BLR4935 PROTEIN"/>
    <property type="match status" value="1"/>
</dbReference>
<evidence type="ECO:0000313" key="2">
    <source>
        <dbReference type="EMBL" id="GAA5483959.1"/>
    </source>
</evidence>
<dbReference type="Gene3D" id="1.20.1600.10">
    <property type="entry name" value="Outer membrane efflux proteins (OEP)"/>
    <property type="match status" value="1"/>
</dbReference>
<dbReference type="RefSeq" id="WP_353568060.1">
    <property type="nucleotide sequence ID" value="NZ_BAABRI010000019.1"/>
</dbReference>
<dbReference type="EMBL" id="BAABRI010000019">
    <property type="protein sequence ID" value="GAA5483959.1"/>
    <property type="molecule type" value="Genomic_DNA"/>
</dbReference>
<dbReference type="InterPro" id="IPR010131">
    <property type="entry name" value="MdtP/NodT-like"/>
</dbReference>
<keyword evidence="3" id="KW-1185">Reference proteome</keyword>
<dbReference type="PANTHER" id="PTHR30203">
    <property type="entry name" value="OUTER MEMBRANE CATION EFFLUX PROTEIN"/>
    <property type="match status" value="1"/>
</dbReference>
<proteinExistence type="inferred from homology"/>
<dbReference type="SUPFAM" id="SSF56954">
    <property type="entry name" value="Outer membrane efflux proteins (OEP)"/>
    <property type="match status" value="1"/>
</dbReference>
<dbReference type="Proteomes" id="UP001476282">
    <property type="component" value="Unassembled WGS sequence"/>
</dbReference>
<gene>
    <name evidence="2" type="ORF">Hsar01_03196</name>
</gene>
<protein>
    <recommendedName>
        <fullName evidence="4">TolC family protein</fullName>
    </recommendedName>
</protein>
<dbReference type="InterPro" id="IPR003423">
    <property type="entry name" value="OMP_efflux"/>
</dbReference>
<accession>A0ABP9UV81</accession>
<name>A0ABP9UV81_9BACT</name>
<comment type="similarity">
    <text evidence="1">Belongs to the outer membrane factor (OMF) (TC 1.B.17) family.</text>
</comment>
<evidence type="ECO:0000256" key="1">
    <source>
        <dbReference type="ARBA" id="ARBA00007613"/>
    </source>
</evidence>
<dbReference type="PROSITE" id="PS51257">
    <property type="entry name" value="PROKAR_LIPOPROTEIN"/>
    <property type="match status" value="1"/>
</dbReference>
<dbReference type="Pfam" id="PF02321">
    <property type="entry name" value="OEP"/>
    <property type="match status" value="2"/>
</dbReference>
<comment type="caution">
    <text evidence="2">The sequence shown here is derived from an EMBL/GenBank/DDBJ whole genome shotgun (WGS) entry which is preliminary data.</text>
</comment>